<gene>
    <name evidence="2" type="ordered locus">NSE_0557</name>
</gene>
<accession>Q2GDK7</accession>
<protein>
    <submittedName>
        <fullName evidence="2">Uncharacterized protein</fullName>
    </submittedName>
</protein>
<keyword evidence="3" id="KW-1185">Reference proteome</keyword>
<keyword evidence="1" id="KW-0812">Transmembrane</keyword>
<dbReference type="HOGENOM" id="CLU_3313434_0_0_5"/>
<evidence type="ECO:0000256" key="1">
    <source>
        <dbReference type="SAM" id="Phobius"/>
    </source>
</evidence>
<feature type="transmembrane region" description="Helical" evidence="1">
    <location>
        <begin position="6"/>
        <end position="29"/>
    </location>
</feature>
<dbReference type="KEGG" id="nse:NSE_0557"/>
<organism evidence="2 3">
    <name type="scientific">Ehrlichia sennetsu (strain ATCC VR-367 / Miyayama)</name>
    <name type="common">Neorickettsia sennetsu</name>
    <dbReference type="NCBI Taxonomy" id="222891"/>
    <lineage>
        <taxon>Bacteria</taxon>
        <taxon>Pseudomonadati</taxon>
        <taxon>Pseudomonadota</taxon>
        <taxon>Alphaproteobacteria</taxon>
        <taxon>Rickettsiales</taxon>
        <taxon>Anaplasmataceae</taxon>
        <taxon>Ehrlichia</taxon>
    </lineage>
</organism>
<evidence type="ECO:0000313" key="2">
    <source>
        <dbReference type="EMBL" id="ABD46035.1"/>
    </source>
</evidence>
<reference evidence="2 3" key="1">
    <citation type="journal article" date="2006" name="PLoS Genet.">
        <title>Comparative genomics of emerging human ehrlichiosis agents.</title>
        <authorList>
            <person name="Dunning Hotopp J.C."/>
            <person name="Lin M."/>
            <person name="Madupu R."/>
            <person name="Crabtree J."/>
            <person name="Angiuoli S.V."/>
            <person name="Eisen J.A."/>
            <person name="Seshadri R."/>
            <person name="Ren Q."/>
            <person name="Wu M."/>
            <person name="Utterback T.R."/>
            <person name="Smith S."/>
            <person name="Lewis M."/>
            <person name="Khouri H."/>
            <person name="Zhang C."/>
            <person name="Niu H."/>
            <person name="Lin Q."/>
            <person name="Ohashi N."/>
            <person name="Zhi N."/>
            <person name="Nelson W."/>
            <person name="Brinkac L.M."/>
            <person name="Dodson R.J."/>
            <person name="Rosovitz M.J."/>
            <person name="Sundaram J."/>
            <person name="Daugherty S.C."/>
            <person name="Davidsen T."/>
            <person name="Durkin A.S."/>
            <person name="Gwinn M."/>
            <person name="Haft D.H."/>
            <person name="Selengut J.D."/>
            <person name="Sullivan S.A."/>
            <person name="Zafar N."/>
            <person name="Zhou L."/>
            <person name="Benahmed F."/>
            <person name="Forberger H."/>
            <person name="Halpin R."/>
            <person name="Mulligan S."/>
            <person name="Robinson J."/>
            <person name="White O."/>
            <person name="Rikihisa Y."/>
            <person name="Tettelin H."/>
        </authorList>
    </citation>
    <scope>NUCLEOTIDE SEQUENCE [LARGE SCALE GENOMIC DNA]</scope>
    <source>
        <strain evidence="3">ATCC VR-367 / Miyayama</strain>
    </source>
</reference>
<proteinExistence type="predicted"/>
<name>Q2GDK7_EHRS3</name>
<dbReference type="EMBL" id="CP000237">
    <property type="protein sequence ID" value="ABD46035.1"/>
    <property type="molecule type" value="Genomic_DNA"/>
</dbReference>
<dbReference type="Proteomes" id="UP000001942">
    <property type="component" value="Chromosome"/>
</dbReference>
<evidence type="ECO:0000313" key="3">
    <source>
        <dbReference type="Proteomes" id="UP000001942"/>
    </source>
</evidence>
<keyword evidence="1" id="KW-1133">Transmembrane helix</keyword>
<keyword evidence="1" id="KW-0472">Membrane</keyword>
<dbReference type="AlphaFoldDB" id="Q2GDK7"/>
<sequence length="39" mass="4211">MCASHGALSIFCLGDVCFLCGGVILVRVVQSGEKFYCRK</sequence>